<keyword evidence="2" id="KW-1185">Reference proteome</keyword>
<comment type="caution">
    <text evidence="1">The sequence shown here is derived from an EMBL/GenBank/DDBJ whole genome shotgun (WGS) entry which is preliminary data.</text>
</comment>
<name>A0ABV9YFH9_9PSEU</name>
<evidence type="ECO:0000313" key="2">
    <source>
        <dbReference type="Proteomes" id="UP001595833"/>
    </source>
</evidence>
<dbReference type="Proteomes" id="UP001595833">
    <property type="component" value="Unassembled WGS sequence"/>
</dbReference>
<accession>A0ABV9YFH9</accession>
<dbReference type="RefSeq" id="WP_344037372.1">
    <property type="nucleotide sequence ID" value="NZ_BAAAKE010000007.1"/>
</dbReference>
<dbReference type="EMBL" id="JBHSJB010000053">
    <property type="protein sequence ID" value="MFC5060402.1"/>
    <property type="molecule type" value="Genomic_DNA"/>
</dbReference>
<proteinExistence type="predicted"/>
<protein>
    <submittedName>
        <fullName evidence="1">Uncharacterized protein</fullName>
    </submittedName>
</protein>
<organism evidence="1 2">
    <name type="scientific">Saccharothrix xinjiangensis</name>
    <dbReference type="NCBI Taxonomy" id="204798"/>
    <lineage>
        <taxon>Bacteria</taxon>
        <taxon>Bacillati</taxon>
        <taxon>Actinomycetota</taxon>
        <taxon>Actinomycetes</taxon>
        <taxon>Pseudonocardiales</taxon>
        <taxon>Pseudonocardiaceae</taxon>
        <taxon>Saccharothrix</taxon>
    </lineage>
</organism>
<sequence length="119" mass="12663">MSDDHVYLAAFCHALPKMRVVLRQQGRSEELRAAVEAVRDGTPVLEVLPGLGIAPHVLAGAGAGRGGNDILNPLRRAASGEVYRCPDGSCGWEAVREPGGPIPRDRCWLRDLPTAVGEA</sequence>
<reference evidence="2" key="1">
    <citation type="journal article" date="2019" name="Int. J. Syst. Evol. Microbiol.">
        <title>The Global Catalogue of Microorganisms (GCM) 10K type strain sequencing project: providing services to taxonomists for standard genome sequencing and annotation.</title>
        <authorList>
            <consortium name="The Broad Institute Genomics Platform"/>
            <consortium name="The Broad Institute Genome Sequencing Center for Infectious Disease"/>
            <person name="Wu L."/>
            <person name="Ma J."/>
        </authorList>
    </citation>
    <scope>NUCLEOTIDE SEQUENCE [LARGE SCALE GENOMIC DNA]</scope>
    <source>
        <strain evidence="2">KCTC 12848</strain>
    </source>
</reference>
<gene>
    <name evidence="1" type="ORF">ACFPFM_42390</name>
</gene>
<evidence type="ECO:0000313" key="1">
    <source>
        <dbReference type="EMBL" id="MFC5060402.1"/>
    </source>
</evidence>